<dbReference type="PANTHER" id="PTHR16223">
    <property type="entry name" value="TRANSCRIPTION FACTOR BHLH83-RELATED"/>
    <property type="match status" value="1"/>
</dbReference>
<dbReference type="GO" id="GO:0005634">
    <property type="term" value="C:nucleus"/>
    <property type="evidence" value="ECO:0007669"/>
    <property type="project" value="UniProtKB-SubCell"/>
</dbReference>
<dbReference type="GO" id="GO:0000981">
    <property type="term" value="F:DNA-binding transcription factor activity, RNA polymerase II-specific"/>
    <property type="evidence" value="ECO:0007669"/>
    <property type="project" value="TreeGrafter"/>
</dbReference>
<evidence type="ECO:0000256" key="1">
    <source>
        <dbReference type="ARBA" id="ARBA00004123"/>
    </source>
</evidence>
<dbReference type="CDD" id="cd11393">
    <property type="entry name" value="bHLH_AtbHLH_like"/>
    <property type="match status" value="1"/>
</dbReference>
<dbReference type="PANTHER" id="PTHR16223:SF185">
    <property type="entry name" value="OS04G0631600 PROTEIN"/>
    <property type="match status" value="1"/>
</dbReference>
<dbReference type="EMBL" id="KZ502834">
    <property type="protein sequence ID" value="PKU72462.1"/>
    <property type="molecule type" value="Genomic_DNA"/>
</dbReference>
<dbReference type="SUPFAM" id="SSF47459">
    <property type="entry name" value="HLH, helix-loop-helix DNA-binding domain"/>
    <property type="match status" value="1"/>
</dbReference>
<dbReference type="InterPro" id="IPR045239">
    <property type="entry name" value="bHLH95_bHLH"/>
</dbReference>
<evidence type="ECO:0000256" key="5">
    <source>
        <dbReference type="ARBA" id="ARBA00023125"/>
    </source>
</evidence>
<dbReference type="PROSITE" id="PS50888">
    <property type="entry name" value="BHLH"/>
    <property type="match status" value="1"/>
</dbReference>
<organism evidence="9 10">
    <name type="scientific">Dendrobium catenatum</name>
    <dbReference type="NCBI Taxonomy" id="906689"/>
    <lineage>
        <taxon>Eukaryota</taxon>
        <taxon>Viridiplantae</taxon>
        <taxon>Streptophyta</taxon>
        <taxon>Embryophyta</taxon>
        <taxon>Tracheophyta</taxon>
        <taxon>Spermatophyta</taxon>
        <taxon>Magnoliopsida</taxon>
        <taxon>Liliopsida</taxon>
        <taxon>Asparagales</taxon>
        <taxon>Orchidaceae</taxon>
        <taxon>Epidendroideae</taxon>
        <taxon>Malaxideae</taxon>
        <taxon>Dendrobiinae</taxon>
        <taxon>Dendrobium</taxon>
    </lineage>
</organism>
<dbReference type="InterPro" id="IPR011598">
    <property type="entry name" value="bHLH_dom"/>
</dbReference>
<comment type="similarity">
    <text evidence="2">Belongs to the bHLH protein family.</text>
</comment>
<comment type="subcellular location">
    <subcellularLocation>
        <location evidence="1">Nucleus</location>
    </subcellularLocation>
</comment>
<evidence type="ECO:0000256" key="7">
    <source>
        <dbReference type="ARBA" id="ARBA00023242"/>
    </source>
</evidence>
<reference evidence="9 10" key="2">
    <citation type="journal article" date="2017" name="Nature">
        <title>The Apostasia genome and the evolution of orchids.</title>
        <authorList>
            <person name="Zhang G.Q."/>
            <person name="Liu K.W."/>
            <person name="Li Z."/>
            <person name="Lohaus R."/>
            <person name="Hsiao Y.Y."/>
            <person name="Niu S.C."/>
            <person name="Wang J.Y."/>
            <person name="Lin Y.C."/>
            <person name="Xu Q."/>
            <person name="Chen L.J."/>
            <person name="Yoshida K."/>
            <person name="Fujiwara S."/>
            <person name="Wang Z.W."/>
            <person name="Zhang Y.Q."/>
            <person name="Mitsuda N."/>
            <person name="Wang M."/>
            <person name="Liu G.H."/>
            <person name="Pecoraro L."/>
            <person name="Huang H.X."/>
            <person name="Xiao X.J."/>
            <person name="Lin M."/>
            <person name="Wu X.Y."/>
            <person name="Wu W.L."/>
            <person name="Chen Y.Y."/>
            <person name="Chang S.B."/>
            <person name="Sakamoto S."/>
            <person name="Ohme-Takagi M."/>
            <person name="Yagi M."/>
            <person name="Zeng S.J."/>
            <person name="Shen C.Y."/>
            <person name="Yeh C.M."/>
            <person name="Luo Y.B."/>
            <person name="Tsai W.C."/>
            <person name="Van de Peer Y."/>
            <person name="Liu Z.J."/>
        </authorList>
    </citation>
    <scope>NUCLEOTIDE SEQUENCE [LARGE SCALE GENOMIC DNA]</scope>
    <source>
        <tissue evidence="9">The whole plant</tissue>
    </source>
</reference>
<evidence type="ECO:0000256" key="3">
    <source>
        <dbReference type="ARBA" id="ARBA00011738"/>
    </source>
</evidence>
<keyword evidence="10" id="KW-1185">Reference proteome</keyword>
<evidence type="ECO:0000256" key="4">
    <source>
        <dbReference type="ARBA" id="ARBA00023015"/>
    </source>
</evidence>
<evidence type="ECO:0000256" key="6">
    <source>
        <dbReference type="ARBA" id="ARBA00023163"/>
    </source>
</evidence>
<protein>
    <submittedName>
        <fullName evidence="9">Transcription factor bHLH112</fullName>
    </submittedName>
</protein>
<keyword evidence="5" id="KW-0238">DNA-binding</keyword>
<dbReference type="Gene3D" id="4.10.280.10">
    <property type="entry name" value="Helix-loop-helix DNA-binding domain"/>
    <property type="match status" value="1"/>
</dbReference>
<sequence length="368" mass="41430">MEEKSQSSNWWNTSRTSSFNCNTPTASSSLSSSAKTVASVTATSFMDSSLHFSSFSLSSSSPMDWSQSLLSNSSGRAESCTFHSMLEETATDTEEPSGITFRDMNDPLLLETGNCSRVTRTFLLTSSSSSFFDSQQMTNYQSQMIQKQSDINQLQFTRNSNFWNASDHAAMNEMRTGFCSSSDDVILKPFDLKPAGCSDQTVMVRMKALRKKKNLSFFIIFVLHFGTQNTEAAKEKKTRYEYTMKKPRMEETPSPLPAFKVRKEKLGDRITALQQLVSPFGKTDTASVLHEANEYIKFLYDQVNVLSTPYLKNGKLKQQRQKRSDNSNDEEQDLKSRGLCLVPIASAYSVASEISSDFWTPTFKGTYR</sequence>
<dbReference type="FunFam" id="4.10.280.10:FF:000032">
    <property type="entry name" value="Transcription factor bHLH123 family"/>
    <property type="match status" value="1"/>
</dbReference>
<feature type="domain" description="BHLH" evidence="8">
    <location>
        <begin position="250"/>
        <end position="299"/>
    </location>
</feature>
<reference evidence="9 10" key="1">
    <citation type="journal article" date="2016" name="Sci. Rep.">
        <title>The Dendrobium catenatum Lindl. genome sequence provides insights into polysaccharide synthase, floral development and adaptive evolution.</title>
        <authorList>
            <person name="Zhang G.Q."/>
            <person name="Xu Q."/>
            <person name="Bian C."/>
            <person name="Tsai W.C."/>
            <person name="Yeh C.M."/>
            <person name="Liu K.W."/>
            <person name="Yoshida K."/>
            <person name="Zhang L.S."/>
            <person name="Chang S.B."/>
            <person name="Chen F."/>
            <person name="Shi Y."/>
            <person name="Su Y.Y."/>
            <person name="Zhang Y.Q."/>
            <person name="Chen L.J."/>
            <person name="Yin Y."/>
            <person name="Lin M."/>
            <person name="Huang H."/>
            <person name="Deng H."/>
            <person name="Wang Z.W."/>
            <person name="Zhu S.L."/>
            <person name="Zhao X."/>
            <person name="Deng C."/>
            <person name="Niu S.C."/>
            <person name="Huang J."/>
            <person name="Wang M."/>
            <person name="Liu G.H."/>
            <person name="Yang H.J."/>
            <person name="Xiao X.J."/>
            <person name="Hsiao Y.Y."/>
            <person name="Wu W.L."/>
            <person name="Chen Y.Y."/>
            <person name="Mitsuda N."/>
            <person name="Ohme-Takagi M."/>
            <person name="Luo Y.B."/>
            <person name="Van de Peer Y."/>
            <person name="Liu Z.J."/>
        </authorList>
    </citation>
    <scope>NUCLEOTIDE SEQUENCE [LARGE SCALE GENOMIC DNA]</scope>
    <source>
        <tissue evidence="9">The whole plant</tissue>
    </source>
</reference>
<evidence type="ECO:0000313" key="9">
    <source>
        <dbReference type="EMBL" id="PKU72462.1"/>
    </source>
</evidence>
<evidence type="ECO:0000259" key="8">
    <source>
        <dbReference type="PROSITE" id="PS50888"/>
    </source>
</evidence>
<keyword evidence="7" id="KW-0539">Nucleus</keyword>
<dbReference type="InterPro" id="IPR045843">
    <property type="entry name" value="IND-like"/>
</dbReference>
<dbReference type="AlphaFoldDB" id="A0A2I0W9X9"/>
<accession>A0A2I0W9X9</accession>
<gene>
    <name evidence="9" type="primary">BHLH112</name>
    <name evidence="9" type="ORF">MA16_Dca020549</name>
</gene>
<evidence type="ECO:0000313" key="10">
    <source>
        <dbReference type="Proteomes" id="UP000233837"/>
    </source>
</evidence>
<dbReference type="GO" id="GO:0000978">
    <property type="term" value="F:RNA polymerase II cis-regulatory region sequence-specific DNA binding"/>
    <property type="evidence" value="ECO:0007669"/>
    <property type="project" value="TreeGrafter"/>
</dbReference>
<keyword evidence="6" id="KW-0804">Transcription</keyword>
<dbReference type="Proteomes" id="UP000233837">
    <property type="component" value="Unassembled WGS sequence"/>
</dbReference>
<dbReference type="GO" id="GO:0046983">
    <property type="term" value="F:protein dimerization activity"/>
    <property type="evidence" value="ECO:0007669"/>
    <property type="project" value="InterPro"/>
</dbReference>
<name>A0A2I0W9X9_9ASPA</name>
<keyword evidence="4" id="KW-0805">Transcription regulation</keyword>
<dbReference type="InterPro" id="IPR036638">
    <property type="entry name" value="HLH_DNA-bd_sf"/>
</dbReference>
<evidence type="ECO:0000256" key="2">
    <source>
        <dbReference type="ARBA" id="ARBA00005510"/>
    </source>
</evidence>
<comment type="subunit">
    <text evidence="3">Homodimer.</text>
</comment>
<proteinExistence type="inferred from homology"/>